<protein>
    <submittedName>
        <fullName evidence="3">Transcription elongation GreA/GreB family factor</fullName>
    </submittedName>
</protein>
<dbReference type="RefSeq" id="WP_115935800.1">
    <property type="nucleotide sequence ID" value="NZ_QRDW01000002.1"/>
</dbReference>
<proteinExistence type="predicted"/>
<feature type="compositionally biased region" description="Basic and acidic residues" evidence="1">
    <location>
        <begin position="1"/>
        <end position="10"/>
    </location>
</feature>
<dbReference type="PROSITE" id="PS00830">
    <property type="entry name" value="GREAB_2"/>
    <property type="match status" value="1"/>
</dbReference>
<sequence>MSRAFVKEPDGDAVQDDTPDIPISPHPNYVTATGLRQLEQQRDDLVAERAALKAGPDPVAVKLALFPVERRLRYILARLDSAILKCPVQTETVAVGHAVLVADDAGEEQRYWIVGEDEADIKAYKVSWVSPLARALIDREVGDLVKWRRPAGDRELEILEISLPGGA</sequence>
<name>A0A3D9HS14_9PROT</name>
<dbReference type="Proteomes" id="UP000256845">
    <property type="component" value="Unassembled WGS sequence"/>
</dbReference>
<dbReference type="InterPro" id="IPR023459">
    <property type="entry name" value="Tscrpt_elong_fac_GreA/B_fam"/>
</dbReference>
<dbReference type="InterPro" id="IPR036953">
    <property type="entry name" value="GreA/GreB_C_sf"/>
</dbReference>
<gene>
    <name evidence="3" type="ORF">DFP90_102267</name>
</gene>
<dbReference type="SUPFAM" id="SSF54534">
    <property type="entry name" value="FKBP-like"/>
    <property type="match status" value="1"/>
</dbReference>
<dbReference type="GO" id="GO:0032784">
    <property type="term" value="P:regulation of DNA-templated transcription elongation"/>
    <property type="evidence" value="ECO:0007669"/>
    <property type="project" value="InterPro"/>
</dbReference>
<keyword evidence="4" id="KW-1185">Reference proteome</keyword>
<evidence type="ECO:0000313" key="3">
    <source>
        <dbReference type="EMBL" id="RED52249.1"/>
    </source>
</evidence>
<dbReference type="EMBL" id="QRDW01000002">
    <property type="protein sequence ID" value="RED52249.1"/>
    <property type="molecule type" value="Genomic_DNA"/>
</dbReference>
<dbReference type="Pfam" id="PF01272">
    <property type="entry name" value="GreA_GreB"/>
    <property type="match status" value="1"/>
</dbReference>
<evidence type="ECO:0000259" key="2">
    <source>
        <dbReference type="Pfam" id="PF01272"/>
    </source>
</evidence>
<dbReference type="OrthoDB" id="8537952at2"/>
<accession>A0A3D9HS14</accession>
<evidence type="ECO:0000313" key="4">
    <source>
        <dbReference type="Proteomes" id="UP000256845"/>
    </source>
</evidence>
<dbReference type="PIRSF" id="PIRSF006092">
    <property type="entry name" value="GreA_GreB"/>
    <property type="match status" value="1"/>
</dbReference>
<dbReference type="FunFam" id="3.10.50.30:FF:000001">
    <property type="entry name" value="Transcription elongation factor GreA"/>
    <property type="match status" value="1"/>
</dbReference>
<dbReference type="GO" id="GO:0006354">
    <property type="term" value="P:DNA-templated transcription elongation"/>
    <property type="evidence" value="ECO:0007669"/>
    <property type="project" value="TreeGrafter"/>
</dbReference>
<organism evidence="3 4">
    <name type="scientific">Aestuariispira insulae</name>
    <dbReference type="NCBI Taxonomy" id="1461337"/>
    <lineage>
        <taxon>Bacteria</taxon>
        <taxon>Pseudomonadati</taxon>
        <taxon>Pseudomonadota</taxon>
        <taxon>Alphaproteobacteria</taxon>
        <taxon>Rhodospirillales</taxon>
        <taxon>Kiloniellaceae</taxon>
        <taxon>Aestuariispira</taxon>
    </lineage>
</organism>
<feature type="region of interest" description="Disordered" evidence="1">
    <location>
        <begin position="1"/>
        <end position="24"/>
    </location>
</feature>
<dbReference type="PANTHER" id="PTHR30437:SF6">
    <property type="entry name" value="TRANSCRIPTION ELONGATION FACTOR GREB"/>
    <property type="match status" value="1"/>
</dbReference>
<reference evidence="3 4" key="1">
    <citation type="submission" date="2018-07" db="EMBL/GenBank/DDBJ databases">
        <title>Genomic Encyclopedia of Type Strains, Phase III (KMG-III): the genomes of soil and plant-associated and newly described type strains.</title>
        <authorList>
            <person name="Whitman W."/>
        </authorList>
    </citation>
    <scope>NUCLEOTIDE SEQUENCE [LARGE SCALE GENOMIC DNA]</scope>
    <source>
        <strain evidence="3 4">CECT 8488</strain>
    </source>
</reference>
<dbReference type="InterPro" id="IPR018151">
    <property type="entry name" value="TF_GreA/GreB_CS"/>
</dbReference>
<dbReference type="GO" id="GO:0003677">
    <property type="term" value="F:DNA binding"/>
    <property type="evidence" value="ECO:0007669"/>
    <property type="project" value="InterPro"/>
</dbReference>
<dbReference type="AlphaFoldDB" id="A0A3D9HS14"/>
<dbReference type="GO" id="GO:0070063">
    <property type="term" value="F:RNA polymerase binding"/>
    <property type="evidence" value="ECO:0007669"/>
    <property type="project" value="InterPro"/>
</dbReference>
<evidence type="ECO:0000256" key="1">
    <source>
        <dbReference type="SAM" id="MobiDB-lite"/>
    </source>
</evidence>
<feature type="domain" description="Transcription elongation factor GreA/GreB C-terminal" evidence="2">
    <location>
        <begin position="89"/>
        <end position="162"/>
    </location>
</feature>
<dbReference type="InterPro" id="IPR001437">
    <property type="entry name" value="Tscrpt_elong_fac_GreA/B_C"/>
</dbReference>
<dbReference type="PANTHER" id="PTHR30437">
    <property type="entry name" value="TRANSCRIPTION ELONGATION FACTOR GREA"/>
    <property type="match status" value="1"/>
</dbReference>
<dbReference type="Gene3D" id="3.10.50.30">
    <property type="entry name" value="Transcription elongation factor, GreA/GreB, C-terminal domain"/>
    <property type="match status" value="1"/>
</dbReference>
<comment type="caution">
    <text evidence="3">The sequence shown here is derived from an EMBL/GenBank/DDBJ whole genome shotgun (WGS) entry which is preliminary data.</text>
</comment>